<organism evidence="2 3">
    <name type="scientific">Botryosphaeria dothidea</name>
    <dbReference type="NCBI Taxonomy" id="55169"/>
    <lineage>
        <taxon>Eukaryota</taxon>
        <taxon>Fungi</taxon>
        <taxon>Dikarya</taxon>
        <taxon>Ascomycota</taxon>
        <taxon>Pezizomycotina</taxon>
        <taxon>Dothideomycetes</taxon>
        <taxon>Dothideomycetes incertae sedis</taxon>
        <taxon>Botryosphaeriales</taxon>
        <taxon>Botryosphaeriaceae</taxon>
        <taxon>Botryosphaeria</taxon>
    </lineage>
</organism>
<name>A0A8H4MYS7_9PEZI</name>
<evidence type="ECO:0000313" key="2">
    <source>
        <dbReference type="EMBL" id="KAF4300748.1"/>
    </source>
</evidence>
<feature type="transmembrane region" description="Helical" evidence="1">
    <location>
        <begin position="32"/>
        <end position="60"/>
    </location>
</feature>
<reference evidence="2" key="1">
    <citation type="submission" date="2020-04" db="EMBL/GenBank/DDBJ databases">
        <title>Genome Assembly and Annotation of Botryosphaeria dothidea sdau 11-99, a Latent Pathogen of Apple Fruit Ring Rot in China.</title>
        <authorList>
            <person name="Yu C."/>
            <person name="Diao Y."/>
            <person name="Lu Q."/>
            <person name="Zhao J."/>
            <person name="Cui S."/>
            <person name="Peng C."/>
            <person name="He B."/>
            <person name="Liu H."/>
        </authorList>
    </citation>
    <scope>NUCLEOTIDE SEQUENCE [LARGE SCALE GENOMIC DNA]</scope>
    <source>
        <strain evidence="2">Sdau11-99</strain>
    </source>
</reference>
<evidence type="ECO:0000313" key="3">
    <source>
        <dbReference type="Proteomes" id="UP000572817"/>
    </source>
</evidence>
<keyword evidence="1" id="KW-1133">Transmembrane helix</keyword>
<accession>A0A8H4MYS7</accession>
<dbReference type="AlphaFoldDB" id="A0A8H4MYS7"/>
<sequence>MGCAATGLEFILAVIVAITDARKLTHGTRVSLVNLGLGAIAFLGLGLSSGIITGVLIQAVQKINELGAEVGVSAARGDKFLWMIWSSTVLMTIVSIVWFMDYYVERKLLLREVEQMYAAGLVDRNMGLRRHSMGPQLGSTVSPATAKYHDKFVTQVAKDALAHAAGIAIAGSVGVPKV</sequence>
<keyword evidence="3" id="KW-1185">Reference proteome</keyword>
<keyword evidence="1" id="KW-0812">Transmembrane</keyword>
<comment type="caution">
    <text evidence="2">The sequence shown here is derived from an EMBL/GenBank/DDBJ whole genome shotgun (WGS) entry which is preliminary data.</text>
</comment>
<dbReference type="Proteomes" id="UP000572817">
    <property type="component" value="Unassembled WGS sequence"/>
</dbReference>
<dbReference type="EMBL" id="WWBZ02000082">
    <property type="protein sequence ID" value="KAF4300748.1"/>
    <property type="molecule type" value="Genomic_DNA"/>
</dbReference>
<protein>
    <submittedName>
        <fullName evidence="2">Sur7 protein</fullName>
    </submittedName>
</protein>
<keyword evidence="1" id="KW-0472">Membrane</keyword>
<feature type="transmembrane region" description="Helical" evidence="1">
    <location>
        <begin position="80"/>
        <end position="100"/>
    </location>
</feature>
<proteinExistence type="predicted"/>
<gene>
    <name evidence="2" type="ORF">GTA08_BOTSDO10690</name>
</gene>
<dbReference type="OrthoDB" id="4159154at2759"/>
<evidence type="ECO:0000256" key="1">
    <source>
        <dbReference type="SAM" id="Phobius"/>
    </source>
</evidence>